<accession>A0A0N4T0M5</accession>
<organism evidence="3">
    <name type="scientific">Brugia pahangi</name>
    <name type="common">Filarial nematode worm</name>
    <dbReference type="NCBI Taxonomy" id="6280"/>
    <lineage>
        <taxon>Eukaryota</taxon>
        <taxon>Metazoa</taxon>
        <taxon>Ecdysozoa</taxon>
        <taxon>Nematoda</taxon>
        <taxon>Chromadorea</taxon>
        <taxon>Rhabditida</taxon>
        <taxon>Spirurina</taxon>
        <taxon>Spiruromorpha</taxon>
        <taxon>Filarioidea</taxon>
        <taxon>Onchocercidae</taxon>
        <taxon>Brugia</taxon>
    </lineage>
</organism>
<proteinExistence type="predicted"/>
<protein>
    <submittedName>
        <fullName evidence="1 3">Uncharacterized protein</fullName>
    </submittedName>
</protein>
<gene>
    <name evidence="1" type="ORF">BPAG_LOCUS1659</name>
</gene>
<sequence>MRSVEDISVSRTAPLSTCFHGDESLKGRLVNSAQKVLDGTGPARRHDIIAAKQRFLCMAFGRVPSHGMSPMPLIRLCFCHCEDISVE</sequence>
<reference evidence="1 2" key="2">
    <citation type="submission" date="2018-11" db="EMBL/GenBank/DDBJ databases">
        <authorList>
            <consortium name="Pathogen Informatics"/>
        </authorList>
    </citation>
    <scope>NUCLEOTIDE SEQUENCE [LARGE SCALE GENOMIC DNA]</scope>
</reference>
<reference evidence="3" key="1">
    <citation type="submission" date="2017-02" db="UniProtKB">
        <authorList>
            <consortium name="WormBaseParasite"/>
        </authorList>
    </citation>
    <scope>IDENTIFICATION</scope>
</reference>
<dbReference type="AlphaFoldDB" id="A0A0N4T0M5"/>
<dbReference type="Proteomes" id="UP000278627">
    <property type="component" value="Unassembled WGS sequence"/>
</dbReference>
<keyword evidence="2" id="KW-1185">Reference proteome</keyword>
<dbReference type="EMBL" id="UZAD01000148">
    <property type="protein sequence ID" value="VDN82845.1"/>
    <property type="molecule type" value="Genomic_DNA"/>
</dbReference>
<evidence type="ECO:0000313" key="1">
    <source>
        <dbReference type="EMBL" id="VDN82845.1"/>
    </source>
</evidence>
<dbReference type="WBParaSite" id="BPAG_0000167801-mRNA-1">
    <property type="protein sequence ID" value="BPAG_0000167801-mRNA-1"/>
    <property type="gene ID" value="BPAG_0000167801"/>
</dbReference>
<evidence type="ECO:0000313" key="2">
    <source>
        <dbReference type="Proteomes" id="UP000278627"/>
    </source>
</evidence>
<name>A0A0N4T0M5_BRUPA</name>
<evidence type="ECO:0000313" key="3">
    <source>
        <dbReference type="WBParaSite" id="BPAG_0000167801-mRNA-1"/>
    </source>
</evidence>